<accession>A0A376DRS0</accession>
<dbReference type="AlphaFoldDB" id="A0A376DRS0"/>
<reference evidence="1" key="3">
    <citation type="submission" date="2018-11" db="EMBL/GenBank/DDBJ databases">
        <title>Proposal to divide the Flavobacteriaceae and reorganize its genera based on Amino Acid Identity values calculated from whole genome sequences.</title>
        <authorList>
            <person name="Nicholson A.C."/>
            <person name="Gulvik C.A."/>
            <person name="Whitney A.M."/>
            <person name="Humrighouse B.W."/>
            <person name="Bell M."/>
            <person name="Holmes B."/>
            <person name="Steigerwalt A."/>
            <person name="Villarma A."/>
            <person name="Sheth M."/>
            <person name="Batra D."/>
            <person name="Pryor J."/>
            <person name="Bernardet J.-F."/>
            <person name="Hugo C."/>
            <person name="Kampfer P."/>
            <person name="Newman J."/>
            <person name="Mcquiston J.R."/>
        </authorList>
    </citation>
    <scope>NUCLEOTIDE SEQUENCE [LARGE SCALE GENOMIC DNA]</scope>
    <source>
        <strain evidence="1">G0188</strain>
    </source>
</reference>
<evidence type="ECO:0000313" key="1">
    <source>
        <dbReference type="EMBL" id="AZA49381.1"/>
    </source>
</evidence>
<dbReference type="OrthoDB" id="1269134at2"/>
<keyword evidence="4" id="KW-1185">Reference proteome</keyword>
<gene>
    <name evidence="1" type="ORF">EG346_14875</name>
    <name evidence="2" type="ORF">NCTC13533_01464</name>
</gene>
<proteinExistence type="predicted"/>
<organism evidence="2 3">
    <name type="scientific">Chryseobacterium carnipullorum</name>
    <dbReference type="NCBI Taxonomy" id="1124835"/>
    <lineage>
        <taxon>Bacteria</taxon>
        <taxon>Pseudomonadati</taxon>
        <taxon>Bacteroidota</taxon>
        <taxon>Flavobacteriia</taxon>
        <taxon>Flavobacteriales</taxon>
        <taxon>Weeksellaceae</taxon>
        <taxon>Chryseobacterium group</taxon>
        <taxon>Chryseobacterium</taxon>
    </lineage>
</organism>
<reference evidence="4" key="2">
    <citation type="submission" date="2018-11" db="EMBL/GenBank/DDBJ databases">
        <title>Proposal to divide the Flavobacteriaceae and reorganize its genera based on Amino Acid Identity values calculated from whole genome sequences.</title>
        <authorList>
            <person name="Nicholson A.C."/>
            <person name="Gulvik C.A."/>
            <person name="Whitney A.M."/>
            <person name="Humrighouse B.W."/>
            <person name="Bell M."/>
            <person name="Holmes B."/>
            <person name="Steigerwalt A.G."/>
            <person name="Villarma A."/>
            <person name="Sheth M."/>
            <person name="Batra D."/>
            <person name="Pryor J."/>
            <person name="Bernardet J.-F."/>
            <person name="Hugo C."/>
            <person name="Kampfer P."/>
            <person name="Newman J."/>
            <person name="McQuiston J.R."/>
        </authorList>
    </citation>
    <scope>NUCLEOTIDE SEQUENCE [LARGE SCALE GENOMIC DNA]</scope>
    <source>
        <strain evidence="4">G0188</strain>
    </source>
</reference>
<evidence type="ECO:0000313" key="3">
    <source>
        <dbReference type="Proteomes" id="UP000255224"/>
    </source>
</evidence>
<evidence type="ECO:0000313" key="2">
    <source>
        <dbReference type="EMBL" id="STC94240.1"/>
    </source>
</evidence>
<dbReference type="EMBL" id="UFVQ01000003">
    <property type="protein sequence ID" value="STC94240.1"/>
    <property type="molecule type" value="Genomic_DNA"/>
</dbReference>
<accession>A0A3G6M182</accession>
<dbReference type="Proteomes" id="UP000273270">
    <property type="component" value="Chromosome"/>
</dbReference>
<dbReference type="Proteomes" id="UP000255224">
    <property type="component" value="Unassembled WGS sequence"/>
</dbReference>
<dbReference type="KEGG" id="ccau:EG346_14875"/>
<dbReference type="RefSeq" id="WP_123879574.1">
    <property type="nucleotide sequence ID" value="NZ_CP033920.1"/>
</dbReference>
<sequence length="78" mass="9318">MNEKKVSEQKEWEYSVFEEGRKITLSVPIPSPAPGFDVVYTLNESEKEHYEHTGIKALEDRIEDMKVNFYNYEMNSWR</sequence>
<protein>
    <submittedName>
        <fullName evidence="2">Uncharacterized protein</fullName>
    </submittedName>
</protein>
<evidence type="ECO:0000313" key="4">
    <source>
        <dbReference type="Proteomes" id="UP000273270"/>
    </source>
</evidence>
<name>A0A376DRS0_CHRCU</name>
<dbReference type="EMBL" id="CP033920">
    <property type="protein sequence ID" value="AZA49381.1"/>
    <property type="molecule type" value="Genomic_DNA"/>
</dbReference>
<reference evidence="2 3" key="1">
    <citation type="submission" date="2018-06" db="EMBL/GenBank/DDBJ databases">
        <authorList>
            <consortium name="Pathogen Informatics"/>
            <person name="Doyle S."/>
        </authorList>
    </citation>
    <scope>NUCLEOTIDE SEQUENCE [LARGE SCALE GENOMIC DNA]</scope>
    <source>
        <strain evidence="2 3">NCTC13533</strain>
    </source>
</reference>